<feature type="compositionally biased region" description="Low complexity" evidence="8">
    <location>
        <begin position="166"/>
        <end position="182"/>
    </location>
</feature>
<evidence type="ECO:0000313" key="10">
    <source>
        <dbReference type="Proteomes" id="UP001499841"/>
    </source>
</evidence>
<keyword evidence="6" id="KW-0811">Translocation</keyword>
<comment type="caution">
    <text evidence="9">The sequence shown here is derived from an EMBL/GenBank/DDBJ whole genome shotgun (WGS) entry which is preliminary data.</text>
</comment>
<dbReference type="InterPro" id="IPR003369">
    <property type="entry name" value="TatA/B/E"/>
</dbReference>
<keyword evidence="2" id="KW-0813">Transport</keyword>
<dbReference type="Proteomes" id="UP001499841">
    <property type="component" value="Unassembled WGS sequence"/>
</dbReference>
<protein>
    <recommendedName>
        <fullName evidence="11">Sec-independent protein translocase protein TatB</fullName>
    </recommendedName>
</protein>
<dbReference type="PRINTS" id="PR01506">
    <property type="entry name" value="TATBPROTEIN"/>
</dbReference>
<keyword evidence="3" id="KW-0812">Transmembrane</keyword>
<keyword evidence="4" id="KW-0653">Protein transport</keyword>
<name>A0ABP8EV04_9MICO</name>
<accession>A0ABP8EV04</accession>
<keyword evidence="5" id="KW-1133">Transmembrane helix</keyword>
<evidence type="ECO:0000256" key="4">
    <source>
        <dbReference type="ARBA" id="ARBA00022927"/>
    </source>
</evidence>
<dbReference type="Gene3D" id="1.20.5.3310">
    <property type="match status" value="1"/>
</dbReference>
<feature type="region of interest" description="Disordered" evidence="8">
    <location>
        <begin position="78"/>
        <end position="108"/>
    </location>
</feature>
<evidence type="ECO:0000256" key="8">
    <source>
        <dbReference type="SAM" id="MobiDB-lite"/>
    </source>
</evidence>
<dbReference type="EMBL" id="BAABBA010000009">
    <property type="protein sequence ID" value="GAA4287801.1"/>
    <property type="molecule type" value="Genomic_DNA"/>
</dbReference>
<dbReference type="Pfam" id="PF02416">
    <property type="entry name" value="TatA_B_E"/>
    <property type="match status" value="1"/>
</dbReference>
<evidence type="ECO:0000256" key="3">
    <source>
        <dbReference type="ARBA" id="ARBA00022692"/>
    </source>
</evidence>
<feature type="compositionally biased region" description="Acidic residues" evidence="8">
    <location>
        <begin position="188"/>
        <end position="202"/>
    </location>
</feature>
<evidence type="ECO:0000256" key="5">
    <source>
        <dbReference type="ARBA" id="ARBA00022989"/>
    </source>
</evidence>
<proteinExistence type="predicted"/>
<comment type="subcellular location">
    <subcellularLocation>
        <location evidence="1">Membrane</location>
        <topology evidence="1">Single-pass membrane protein</topology>
    </subcellularLocation>
</comment>
<gene>
    <name evidence="9" type="ORF">GCM10022262_21600</name>
</gene>
<feature type="region of interest" description="Disordered" evidence="8">
    <location>
        <begin position="166"/>
        <end position="202"/>
    </location>
</feature>
<dbReference type="RefSeq" id="WP_345040890.1">
    <property type="nucleotide sequence ID" value="NZ_BAABBA010000009.1"/>
</dbReference>
<evidence type="ECO:0000256" key="7">
    <source>
        <dbReference type="ARBA" id="ARBA00023136"/>
    </source>
</evidence>
<organism evidence="9 10">
    <name type="scientific">Georgenia daeguensis</name>
    <dbReference type="NCBI Taxonomy" id="908355"/>
    <lineage>
        <taxon>Bacteria</taxon>
        <taxon>Bacillati</taxon>
        <taxon>Actinomycetota</taxon>
        <taxon>Actinomycetes</taxon>
        <taxon>Micrococcales</taxon>
        <taxon>Bogoriellaceae</taxon>
        <taxon>Georgenia</taxon>
    </lineage>
</organism>
<evidence type="ECO:0000313" key="9">
    <source>
        <dbReference type="EMBL" id="GAA4287801.1"/>
    </source>
</evidence>
<evidence type="ECO:0008006" key="11">
    <source>
        <dbReference type="Google" id="ProtNLM"/>
    </source>
</evidence>
<keyword evidence="10" id="KW-1185">Reference proteome</keyword>
<feature type="compositionally biased region" description="Low complexity" evidence="8">
    <location>
        <begin position="96"/>
        <end position="108"/>
    </location>
</feature>
<evidence type="ECO:0000256" key="1">
    <source>
        <dbReference type="ARBA" id="ARBA00004167"/>
    </source>
</evidence>
<evidence type="ECO:0000256" key="2">
    <source>
        <dbReference type="ARBA" id="ARBA00022448"/>
    </source>
</evidence>
<reference evidence="10" key="1">
    <citation type="journal article" date="2019" name="Int. J. Syst. Evol. Microbiol.">
        <title>The Global Catalogue of Microorganisms (GCM) 10K type strain sequencing project: providing services to taxonomists for standard genome sequencing and annotation.</title>
        <authorList>
            <consortium name="The Broad Institute Genomics Platform"/>
            <consortium name="The Broad Institute Genome Sequencing Center for Infectious Disease"/>
            <person name="Wu L."/>
            <person name="Ma J."/>
        </authorList>
    </citation>
    <scope>NUCLEOTIDE SEQUENCE [LARGE SCALE GENOMIC DNA]</scope>
    <source>
        <strain evidence="10">JCM 17459</strain>
    </source>
</reference>
<evidence type="ECO:0000256" key="6">
    <source>
        <dbReference type="ARBA" id="ARBA00023010"/>
    </source>
</evidence>
<sequence>MFGINGGELVVLLVLAFLLIGPERLPELAQQLGRLTREVKKIATGAKEKVREELGPEFDDLAALDPRQYDPRRIVREALMEDDEPARPARPRAARRPSPAATARTGSTAAGAVAGASAGLAAGAVAAGAAAGERAGTAAAPSAPKAAPATGSTAARVAVTPPAQVLAEARTAAPTATALAEEPVPPGAEEEPYVVPFDDEAT</sequence>
<keyword evidence="7" id="KW-0472">Membrane</keyword>